<evidence type="ECO:0008006" key="3">
    <source>
        <dbReference type="Google" id="ProtNLM"/>
    </source>
</evidence>
<gene>
    <name evidence="1" type="ORF">QEN58_09810</name>
</gene>
<dbReference type="Proteomes" id="UP001179830">
    <property type="component" value="Chromosome"/>
</dbReference>
<accession>A0ABY8LGR3</accession>
<evidence type="ECO:0000313" key="1">
    <source>
        <dbReference type="EMBL" id="WGI23652.1"/>
    </source>
</evidence>
<keyword evidence="2" id="KW-1185">Reference proteome</keyword>
<dbReference type="EMBL" id="CP122961">
    <property type="protein sequence ID" value="WGI23652.1"/>
    <property type="molecule type" value="Genomic_DNA"/>
</dbReference>
<sequence>MDGVSWFLLGVLAGVFIAVACAAGAFCKSVEELNDQGEHDDG</sequence>
<protein>
    <recommendedName>
        <fullName evidence="3">Lipoprotein</fullName>
    </recommendedName>
</protein>
<name>A0ABY8LGR3_9GAMM</name>
<proteinExistence type="predicted"/>
<organism evidence="1 2">
    <name type="scientific">Halomonas alkaliantarctica</name>
    <dbReference type="NCBI Taxonomy" id="232346"/>
    <lineage>
        <taxon>Bacteria</taxon>
        <taxon>Pseudomonadati</taxon>
        <taxon>Pseudomonadota</taxon>
        <taxon>Gammaproteobacteria</taxon>
        <taxon>Oceanospirillales</taxon>
        <taxon>Halomonadaceae</taxon>
        <taxon>Halomonas</taxon>
    </lineage>
</organism>
<evidence type="ECO:0000313" key="2">
    <source>
        <dbReference type="Proteomes" id="UP001179830"/>
    </source>
</evidence>
<dbReference type="RefSeq" id="WP_280103512.1">
    <property type="nucleotide sequence ID" value="NZ_CP122961.1"/>
</dbReference>
<reference evidence="1" key="1">
    <citation type="submission" date="2023-04" db="EMBL/GenBank/DDBJ databases">
        <title>Complete genome sequence of Halomonas alkaliantarctica MSP3 isolated from marine sediment, Jeju Island.</title>
        <authorList>
            <person name="Park S.-J."/>
        </authorList>
    </citation>
    <scope>NUCLEOTIDE SEQUENCE</scope>
    <source>
        <strain evidence="1">MSP3</strain>
    </source>
</reference>